<dbReference type="CDD" id="cd05379">
    <property type="entry name" value="CAP_bacterial"/>
    <property type="match status" value="1"/>
</dbReference>
<dbReference type="RefSeq" id="WP_165026921.1">
    <property type="nucleotide sequence ID" value="NZ_JAAKZF010000009.1"/>
</dbReference>
<dbReference type="Proteomes" id="UP001642900">
    <property type="component" value="Unassembled WGS sequence"/>
</dbReference>
<organism evidence="3 4">
    <name type="scientific">Allomesorhizobium camelthorni</name>
    <dbReference type="NCBI Taxonomy" id="475069"/>
    <lineage>
        <taxon>Bacteria</taxon>
        <taxon>Pseudomonadati</taxon>
        <taxon>Pseudomonadota</taxon>
        <taxon>Alphaproteobacteria</taxon>
        <taxon>Hyphomicrobiales</taxon>
        <taxon>Phyllobacteriaceae</taxon>
        <taxon>Allomesorhizobium</taxon>
    </lineage>
</organism>
<protein>
    <submittedName>
        <fullName evidence="3">CAP domain-containing protein</fullName>
    </submittedName>
</protein>
<sequence length="162" mass="17518">MPDSHSPAVGRRLLPMAAICAALALAACQTGGSVGDSGGASVSGVSYLTEIRTSHGLPPLAYDARLEKAALQQAAFMARSRRMEHTTGWGKDFGRRMKKNGVDAPAAENIAQGRMEMDKLFSMWMNSSGHRRNMLDPRFNRFGLAYAGEADGRKYWALVVGK</sequence>
<proteinExistence type="predicted"/>
<keyword evidence="4" id="KW-1185">Reference proteome</keyword>
<evidence type="ECO:0000313" key="3">
    <source>
        <dbReference type="EMBL" id="NGO51498.1"/>
    </source>
</evidence>
<dbReference type="InterPro" id="IPR035940">
    <property type="entry name" value="CAP_sf"/>
</dbReference>
<dbReference type="SUPFAM" id="SSF55797">
    <property type="entry name" value="PR-1-like"/>
    <property type="match status" value="1"/>
</dbReference>
<dbReference type="AlphaFoldDB" id="A0A6G4WAY6"/>
<evidence type="ECO:0000259" key="2">
    <source>
        <dbReference type="Pfam" id="PF00188"/>
    </source>
</evidence>
<feature type="signal peptide" evidence="1">
    <location>
        <begin position="1"/>
        <end position="26"/>
    </location>
</feature>
<dbReference type="Gene3D" id="3.40.33.10">
    <property type="entry name" value="CAP"/>
    <property type="match status" value="1"/>
</dbReference>
<dbReference type="EMBL" id="JAAKZF010000009">
    <property type="protein sequence ID" value="NGO51498.1"/>
    <property type="molecule type" value="Genomic_DNA"/>
</dbReference>
<dbReference type="InterPro" id="IPR014044">
    <property type="entry name" value="CAP_dom"/>
</dbReference>
<evidence type="ECO:0000256" key="1">
    <source>
        <dbReference type="SAM" id="SignalP"/>
    </source>
</evidence>
<comment type="caution">
    <text evidence="3">The sequence shown here is derived from an EMBL/GenBank/DDBJ whole genome shotgun (WGS) entry which is preliminary data.</text>
</comment>
<feature type="domain" description="SCP" evidence="2">
    <location>
        <begin position="47"/>
        <end position="157"/>
    </location>
</feature>
<dbReference type="PANTHER" id="PTHR31157">
    <property type="entry name" value="SCP DOMAIN-CONTAINING PROTEIN"/>
    <property type="match status" value="1"/>
</dbReference>
<reference evidence="3 4" key="1">
    <citation type="submission" date="2020-02" db="EMBL/GenBank/DDBJ databases">
        <title>Genome sequence of strain CCNWXJ40-4.</title>
        <authorList>
            <person name="Gao J."/>
            <person name="Sun J."/>
        </authorList>
    </citation>
    <scope>NUCLEOTIDE SEQUENCE [LARGE SCALE GENOMIC DNA]</scope>
    <source>
        <strain evidence="3 4">CCNWXJ 40-4</strain>
    </source>
</reference>
<name>A0A6G4WAY6_9HYPH</name>
<dbReference type="PANTHER" id="PTHR31157:SF1">
    <property type="entry name" value="SCP DOMAIN-CONTAINING PROTEIN"/>
    <property type="match status" value="1"/>
</dbReference>
<evidence type="ECO:0000313" key="4">
    <source>
        <dbReference type="Proteomes" id="UP001642900"/>
    </source>
</evidence>
<dbReference type="Pfam" id="PF00188">
    <property type="entry name" value="CAP"/>
    <property type="match status" value="1"/>
</dbReference>
<gene>
    <name evidence="3" type="ORF">G6N73_09940</name>
</gene>
<keyword evidence="1" id="KW-0732">Signal</keyword>
<accession>A0A6G4WAY6</accession>
<feature type="chain" id="PRO_5026200189" evidence="1">
    <location>
        <begin position="27"/>
        <end position="162"/>
    </location>
</feature>